<dbReference type="SUPFAM" id="SSF57756">
    <property type="entry name" value="Retrovirus zinc finger-like domains"/>
    <property type="match status" value="1"/>
</dbReference>
<accession>A0A8B6DQP1</accession>
<keyword evidence="5" id="KW-1185">Reference proteome</keyword>
<name>A0A8B6DQP1_MYTGA</name>
<keyword evidence="1" id="KW-0862">Zinc</keyword>
<feature type="region of interest" description="Disordered" evidence="2">
    <location>
        <begin position="147"/>
        <end position="203"/>
    </location>
</feature>
<comment type="caution">
    <text evidence="4">The sequence shown here is derived from an EMBL/GenBank/DDBJ whole genome shotgun (WGS) entry which is preliminary data.</text>
</comment>
<dbReference type="PROSITE" id="PS50158">
    <property type="entry name" value="ZF_CCHC"/>
    <property type="match status" value="1"/>
</dbReference>
<dbReference type="AlphaFoldDB" id="A0A8B6DQP1"/>
<feature type="domain" description="CCHC-type" evidence="3">
    <location>
        <begin position="220"/>
        <end position="236"/>
    </location>
</feature>
<evidence type="ECO:0000313" key="5">
    <source>
        <dbReference type="Proteomes" id="UP000596742"/>
    </source>
</evidence>
<dbReference type="SMART" id="SM00343">
    <property type="entry name" value="ZnF_C2HC"/>
    <property type="match status" value="1"/>
</dbReference>
<gene>
    <name evidence="4" type="ORF">MGAL_10B090444</name>
</gene>
<sequence length="330" mass="38538">MASSEREESPPSRHSDINVTDRDTVTKIADITFNNFKQYFDSKIGSLKRELKEDATNKSERVVKQLKSEHSYKFKFNGNQVQHEFNSDIDYEVSRIKRAAEREDYSKVRDICSDIRDKIHKRNKCIKIADKSPAGWDTVKEYMSDDLASDSEDEKKIRSAETRAMRGKKQKEQARVKRRNGGNPSTRTAPEDLPSTSNSTNRNFRPYQYEKQVGPKSTDRCFRCNGQGHWRRDCTRYNKTTAKLKDINDKYSLNLIDTENLGKNEHLDIIQLDSFEYEKSFQSASVKGRLKEHLNYWQEIDTNTFVLDIIKNGYSIPFITTPPVMFKREQ</sequence>
<evidence type="ECO:0000256" key="2">
    <source>
        <dbReference type="SAM" id="MobiDB-lite"/>
    </source>
</evidence>
<reference evidence="4" key="1">
    <citation type="submission" date="2018-11" db="EMBL/GenBank/DDBJ databases">
        <authorList>
            <person name="Alioto T."/>
            <person name="Alioto T."/>
        </authorList>
    </citation>
    <scope>NUCLEOTIDE SEQUENCE</scope>
</reference>
<proteinExistence type="predicted"/>
<dbReference type="Proteomes" id="UP000596742">
    <property type="component" value="Unassembled WGS sequence"/>
</dbReference>
<feature type="compositionally biased region" description="Polar residues" evidence="2">
    <location>
        <begin position="182"/>
        <end position="203"/>
    </location>
</feature>
<organism evidence="4 5">
    <name type="scientific">Mytilus galloprovincialis</name>
    <name type="common">Mediterranean mussel</name>
    <dbReference type="NCBI Taxonomy" id="29158"/>
    <lineage>
        <taxon>Eukaryota</taxon>
        <taxon>Metazoa</taxon>
        <taxon>Spiralia</taxon>
        <taxon>Lophotrochozoa</taxon>
        <taxon>Mollusca</taxon>
        <taxon>Bivalvia</taxon>
        <taxon>Autobranchia</taxon>
        <taxon>Pteriomorphia</taxon>
        <taxon>Mytilida</taxon>
        <taxon>Mytiloidea</taxon>
        <taxon>Mytilidae</taxon>
        <taxon>Mytilinae</taxon>
        <taxon>Mytilus</taxon>
    </lineage>
</organism>
<evidence type="ECO:0000313" key="4">
    <source>
        <dbReference type="EMBL" id="VDI22761.1"/>
    </source>
</evidence>
<dbReference type="EMBL" id="UYJE01003836">
    <property type="protein sequence ID" value="VDI22761.1"/>
    <property type="molecule type" value="Genomic_DNA"/>
</dbReference>
<feature type="region of interest" description="Disordered" evidence="2">
    <location>
        <begin position="1"/>
        <end position="21"/>
    </location>
</feature>
<dbReference type="GO" id="GO:0008270">
    <property type="term" value="F:zinc ion binding"/>
    <property type="evidence" value="ECO:0007669"/>
    <property type="project" value="UniProtKB-KW"/>
</dbReference>
<feature type="compositionally biased region" description="Basic and acidic residues" evidence="2">
    <location>
        <begin position="153"/>
        <end position="175"/>
    </location>
</feature>
<dbReference type="GO" id="GO:0003676">
    <property type="term" value="F:nucleic acid binding"/>
    <property type="evidence" value="ECO:0007669"/>
    <property type="project" value="InterPro"/>
</dbReference>
<dbReference type="Pfam" id="PF00098">
    <property type="entry name" value="zf-CCHC"/>
    <property type="match status" value="1"/>
</dbReference>
<dbReference type="Gene3D" id="4.10.60.10">
    <property type="entry name" value="Zinc finger, CCHC-type"/>
    <property type="match status" value="1"/>
</dbReference>
<dbReference type="InterPro" id="IPR001878">
    <property type="entry name" value="Znf_CCHC"/>
</dbReference>
<evidence type="ECO:0000256" key="1">
    <source>
        <dbReference type="PROSITE-ProRule" id="PRU00047"/>
    </source>
</evidence>
<dbReference type="InterPro" id="IPR036875">
    <property type="entry name" value="Znf_CCHC_sf"/>
</dbReference>
<evidence type="ECO:0000259" key="3">
    <source>
        <dbReference type="PROSITE" id="PS50158"/>
    </source>
</evidence>
<dbReference type="OrthoDB" id="5990277at2759"/>
<keyword evidence="1" id="KW-0479">Metal-binding</keyword>
<protein>
    <recommendedName>
        <fullName evidence="3">CCHC-type domain-containing protein</fullName>
    </recommendedName>
</protein>
<keyword evidence="1" id="KW-0863">Zinc-finger</keyword>